<organism evidence="1 2">
    <name type="scientific">Parnassius mnemosyne</name>
    <name type="common">clouded apollo</name>
    <dbReference type="NCBI Taxonomy" id="213953"/>
    <lineage>
        <taxon>Eukaryota</taxon>
        <taxon>Metazoa</taxon>
        <taxon>Ecdysozoa</taxon>
        <taxon>Arthropoda</taxon>
        <taxon>Hexapoda</taxon>
        <taxon>Insecta</taxon>
        <taxon>Pterygota</taxon>
        <taxon>Neoptera</taxon>
        <taxon>Endopterygota</taxon>
        <taxon>Lepidoptera</taxon>
        <taxon>Glossata</taxon>
        <taxon>Ditrysia</taxon>
        <taxon>Papilionoidea</taxon>
        <taxon>Papilionidae</taxon>
        <taxon>Parnassiinae</taxon>
        <taxon>Parnassini</taxon>
        <taxon>Parnassius</taxon>
        <taxon>Driopa</taxon>
    </lineage>
</organism>
<dbReference type="GO" id="GO:0003676">
    <property type="term" value="F:nucleic acid binding"/>
    <property type="evidence" value="ECO:0007669"/>
    <property type="project" value="InterPro"/>
</dbReference>
<protein>
    <recommendedName>
        <fullName evidence="3">Transposase</fullName>
    </recommendedName>
</protein>
<sequence length="164" mass="19566">MLQLNRQDTDFYRKVLWTDESQCRRNGYLNLYNIHNWQLENPHETREDRSQYMFKINLWTGIFNGSILGPIELPPTLNGENFLAFLQHQLPTLLENVPLQTRATMWYQNDGCPAHYARDVRAYLDDRFSRRWIRRLGPILCPSRSTDLNPLYFFIGVVLRIKCT</sequence>
<dbReference type="Gene3D" id="3.30.420.10">
    <property type="entry name" value="Ribonuclease H-like superfamily/Ribonuclease H"/>
    <property type="match status" value="1"/>
</dbReference>
<evidence type="ECO:0008006" key="3">
    <source>
        <dbReference type="Google" id="ProtNLM"/>
    </source>
</evidence>
<dbReference type="EMBL" id="CAVLGL010000086">
    <property type="protein sequence ID" value="CAK1590996.1"/>
    <property type="molecule type" value="Genomic_DNA"/>
</dbReference>
<name>A0AAV1L6G6_9NEOP</name>
<evidence type="ECO:0000313" key="1">
    <source>
        <dbReference type="EMBL" id="CAK1590996.1"/>
    </source>
</evidence>
<dbReference type="InterPro" id="IPR036397">
    <property type="entry name" value="RNaseH_sf"/>
</dbReference>
<accession>A0AAV1L6G6</accession>
<evidence type="ECO:0000313" key="2">
    <source>
        <dbReference type="Proteomes" id="UP001314205"/>
    </source>
</evidence>
<dbReference type="Proteomes" id="UP001314205">
    <property type="component" value="Unassembled WGS sequence"/>
</dbReference>
<reference evidence="1 2" key="1">
    <citation type="submission" date="2023-11" db="EMBL/GenBank/DDBJ databases">
        <authorList>
            <person name="Hedman E."/>
            <person name="Englund M."/>
            <person name="Stromberg M."/>
            <person name="Nyberg Akerstrom W."/>
            <person name="Nylinder S."/>
            <person name="Jareborg N."/>
            <person name="Kallberg Y."/>
            <person name="Kronander E."/>
        </authorList>
    </citation>
    <scope>NUCLEOTIDE SEQUENCE [LARGE SCALE GENOMIC DNA]</scope>
</reference>
<dbReference type="PANTHER" id="PTHR47326">
    <property type="entry name" value="TRANSPOSABLE ELEMENT TC3 TRANSPOSASE-LIKE PROTEIN"/>
    <property type="match status" value="1"/>
</dbReference>
<comment type="caution">
    <text evidence="1">The sequence shown here is derived from an EMBL/GenBank/DDBJ whole genome shotgun (WGS) entry which is preliminary data.</text>
</comment>
<dbReference type="AlphaFoldDB" id="A0AAV1L6G6"/>
<gene>
    <name evidence="1" type="ORF">PARMNEM_LOCUS11288</name>
</gene>
<proteinExistence type="predicted"/>
<keyword evidence="2" id="KW-1185">Reference proteome</keyword>
<dbReference type="PANTHER" id="PTHR47326:SF1">
    <property type="entry name" value="HTH PSQ-TYPE DOMAIN-CONTAINING PROTEIN"/>
    <property type="match status" value="1"/>
</dbReference>